<feature type="non-terminal residue" evidence="1">
    <location>
        <position position="1"/>
    </location>
</feature>
<evidence type="ECO:0000313" key="1">
    <source>
        <dbReference type="EMBL" id="GIQ91039.1"/>
    </source>
</evidence>
<protein>
    <submittedName>
        <fullName evidence="1">Uncharacterized protein</fullName>
    </submittedName>
</protein>
<proteinExistence type="predicted"/>
<accession>A0A9K3DBW9</accession>
<name>A0A9K3DBW9_9EUKA</name>
<feature type="non-terminal residue" evidence="1">
    <location>
        <position position="127"/>
    </location>
</feature>
<sequence length="127" mass="14204">DLESRADAYDILWTALGATFDPFLSTADISLYQDDQEHLMSRISRPIYITLVARSPLNAITTMVDSVVVNDLTLWEYCWDDAGLMERHTIDVSLSGSDGAGTLSLVGASNQSQYTLETCEMELRYRD</sequence>
<gene>
    <name evidence="1" type="ORF">KIPB_014094</name>
</gene>
<dbReference type="EMBL" id="BDIP01007054">
    <property type="protein sequence ID" value="GIQ91039.1"/>
    <property type="molecule type" value="Genomic_DNA"/>
</dbReference>
<keyword evidence="2" id="KW-1185">Reference proteome</keyword>
<dbReference type="AlphaFoldDB" id="A0A9K3DBW9"/>
<dbReference type="Proteomes" id="UP000265618">
    <property type="component" value="Unassembled WGS sequence"/>
</dbReference>
<evidence type="ECO:0000313" key="2">
    <source>
        <dbReference type="Proteomes" id="UP000265618"/>
    </source>
</evidence>
<reference evidence="1 2" key="1">
    <citation type="journal article" date="2018" name="PLoS ONE">
        <title>The draft genome of Kipferlia bialata reveals reductive genome evolution in fornicate parasites.</title>
        <authorList>
            <person name="Tanifuji G."/>
            <person name="Takabayashi S."/>
            <person name="Kume K."/>
            <person name="Takagi M."/>
            <person name="Nakayama T."/>
            <person name="Kamikawa R."/>
            <person name="Inagaki Y."/>
            <person name="Hashimoto T."/>
        </authorList>
    </citation>
    <scope>NUCLEOTIDE SEQUENCE [LARGE SCALE GENOMIC DNA]</scope>
    <source>
        <strain evidence="1">NY0173</strain>
    </source>
</reference>
<organism evidence="1 2">
    <name type="scientific">Kipferlia bialata</name>
    <dbReference type="NCBI Taxonomy" id="797122"/>
    <lineage>
        <taxon>Eukaryota</taxon>
        <taxon>Metamonada</taxon>
        <taxon>Carpediemonas-like organisms</taxon>
        <taxon>Kipferlia</taxon>
    </lineage>
</organism>
<comment type="caution">
    <text evidence="1">The sequence shown here is derived from an EMBL/GenBank/DDBJ whole genome shotgun (WGS) entry which is preliminary data.</text>
</comment>